<name>A0ABZ0RXQ9_9BACI</name>
<evidence type="ECO:0000313" key="5">
    <source>
        <dbReference type="EMBL" id="WPK12052.1"/>
    </source>
</evidence>
<dbReference type="InterPro" id="IPR055398">
    <property type="entry name" value="Rossmann-like_BshC"/>
</dbReference>
<feature type="domain" description="Bacillithiol biosynthesis BshC N-terminal Rossmann-like" evidence="3">
    <location>
        <begin position="1"/>
        <end position="377"/>
    </location>
</feature>
<dbReference type="HAMAP" id="MF_01867">
    <property type="entry name" value="BshC"/>
    <property type="match status" value="1"/>
</dbReference>
<evidence type="ECO:0000259" key="3">
    <source>
        <dbReference type="Pfam" id="PF10079"/>
    </source>
</evidence>
<evidence type="ECO:0000313" key="6">
    <source>
        <dbReference type="Proteomes" id="UP001322664"/>
    </source>
</evidence>
<keyword evidence="1 2" id="KW-0436">Ligase</keyword>
<keyword evidence="6" id="KW-1185">Reference proteome</keyword>
<dbReference type="PIRSF" id="PIRSF012535">
    <property type="entry name" value="UCP012535"/>
    <property type="match status" value="1"/>
</dbReference>
<sequence>MKLEQNVLPVQNEILAQYWNEQSTIHDFFDYAFNEDAFQARAQYLATKTYDTAQLSKIIQLYMTPFGLSEASKHHLDELAAGAFVVVGGQQAGLLTGPLYSVHKAISVILLAKEQREKLGKPVVPLFWIAGEDHDIEEINHTYTAVDATLKKRAYKERSKRKTMASTTAINKEEMEQFVRTVFADFGETAHTKDLLHNVLMHLQTSTTFTDFFTALMNELFAKHGLLMLDAAFSAFRQYEAKFFVRLIERNEEIAQGVVLQEEAFNQAGYGKPIEATASNANLFFVQEGERFLLERKDGYFTNTLGHIKLTKEQLLEVAQQTPEKLSNNVVTRPLMQEMTIPVLAFVGGPGELAYWATLKPAFSLLELQMPIFAPRLNITLVSRAVQPLLTQHNLTVLNVMEGKVEQLKNRFIEQVQDEQVKEKIAQMQQQLLAHYEELEHYLDGQQLNLHNIVEKNKQYHCMQFDYLASKIEQEILQKHDVKIKQFDLLLTELFPNNNLQERLFNPYQYLNLYGSTLIDSLIELNLVPSFRHNCIMI</sequence>
<dbReference type="Pfam" id="PF24850">
    <property type="entry name" value="CC_BshC"/>
    <property type="match status" value="1"/>
</dbReference>
<evidence type="ECO:0000256" key="1">
    <source>
        <dbReference type="ARBA" id="ARBA00022598"/>
    </source>
</evidence>
<evidence type="ECO:0000256" key="2">
    <source>
        <dbReference type="HAMAP-Rule" id="MF_01867"/>
    </source>
</evidence>
<organism evidence="5 6">
    <name type="scientific">Lysinibacillus louembei</name>
    <dbReference type="NCBI Taxonomy" id="1470088"/>
    <lineage>
        <taxon>Bacteria</taxon>
        <taxon>Bacillati</taxon>
        <taxon>Bacillota</taxon>
        <taxon>Bacilli</taxon>
        <taxon>Bacillales</taxon>
        <taxon>Bacillaceae</taxon>
        <taxon>Lysinibacillus</taxon>
    </lineage>
</organism>
<proteinExistence type="inferred from homology"/>
<comment type="similarity">
    <text evidence="2">Belongs to the BshC family.</text>
</comment>
<dbReference type="RefSeq" id="WP_319836882.1">
    <property type="nucleotide sequence ID" value="NZ_CP137624.1"/>
</dbReference>
<dbReference type="NCBIfam" id="TIGR03998">
    <property type="entry name" value="thiol_BshC"/>
    <property type="match status" value="1"/>
</dbReference>
<dbReference type="EMBL" id="CP137624">
    <property type="protein sequence ID" value="WPK12052.1"/>
    <property type="molecule type" value="Genomic_DNA"/>
</dbReference>
<dbReference type="Pfam" id="PF10079">
    <property type="entry name" value="Rossmann-like_BshC"/>
    <property type="match status" value="1"/>
</dbReference>
<feature type="domain" description="Bacillithiol biosynthesis BshC C-terminal coiled-coil" evidence="4">
    <location>
        <begin position="379"/>
        <end position="536"/>
    </location>
</feature>
<comment type="function">
    <text evidence="2">Involved in bacillithiol (BSH) biosynthesis. May catalyze the last step of the pathway, the addition of cysteine to glucosamine malate (GlcN-Mal) to generate BSH.</text>
</comment>
<dbReference type="Proteomes" id="UP001322664">
    <property type="component" value="Chromosome"/>
</dbReference>
<protein>
    <recommendedName>
        <fullName evidence="2">Putative cysteine ligase BshC</fullName>
        <ecNumber evidence="2">6.-.-.-</ecNumber>
    </recommendedName>
</protein>
<accession>A0ABZ0RXQ9</accession>
<dbReference type="InterPro" id="IPR055399">
    <property type="entry name" value="CC_BshC"/>
</dbReference>
<reference evidence="5 6" key="1">
    <citation type="submission" date="2023-09" db="EMBL/GenBank/DDBJ databases">
        <authorList>
            <person name="Page C.A."/>
            <person name="Perez-Diaz I.M."/>
        </authorList>
    </citation>
    <scope>NUCLEOTIDE SEQUENCE [LARGE SCALE GENOMIC DNA]</scope>
    <source>
        <strain evidence="5 6">Ll15</strain>
    </source>
</reference>
<evidence type="ECO:0000259" key="4">
    <source>
        <dbReference type="Pfam" id="PF24850"/>
    </source>
</evidence>
<gene>
    <name evidence="2 5" type="primary">bshC</name>
    <name evidence="5" type="ORF">R6U77_19515</name>
</gene>
<dbReference type="InterPro" id="IPR011199">
    <property type="entry name" value="Bacillithiol_biosynth_BshC"/>
</dbReference>
<dbReference type="EC" id="6.-.-.-" evidence="2"/>